<dbReference type="PANTHER" id="PTHR22769:SF56">
    <property type="entry name" value="8-OXO-DGDP PHOSPHATASE NUDT18"/>
    <property type="match status" value="1"/>
</dbReference>
<dbReference type="Pfam" id="PF00293">
    <property type="entry name" value="NUDIX"/>
    <property type="match status" value="1"/>
</dbReference>
<dbReference type="PANTHER" id="PTHR22769">
    <property type="entry name" value="MUTT/NUDIX HYDROLASE"/>
    <property type="match status" value="1"/>
</dbReference>
<accession>A0A1L8GRQ2</accession>
<keyword evidence="4" id="KW-1185">Reference proteome</keyword>
<sequence length="304" mass="33383">MSSALEGELTIVLGGGAVPLPETYDVAPESPKPLRLRHSICYIVMGVLLNERDEVLMMQEAKPECRGSWYLPAGRLEKGETLVEGLCREVTEETGLTCEPITLLAVEERGTAWIRFVFLARQTGGSLKSELSADSESLQASWWDTVSSLPLRCRDIVPHIKLAMEYQKLPSHPSVLPQVFASPHLALRLVLLCFGSEGQVWVLQSVVHSHGLPVILCSTSRSSFLNSLRCLLKDPPRSCGILGLHHQGGEGADGVCFNIMAEVSTNEPPSVPGEGFRWALIKEEELRGQLESTVKEKTLLPLYS</sequence>
<dbReference type="STRING" id="8355.A0A1L8GRQ2"/>
<evidence type="ECO:0000259" key="3">
    <source>
        <dbReference type="PROSITE" id="PS51462"/>
    </source>
</evidence>
<dbReference type="InterPro" id="IPR020476">
    <property type="entry name" value="Nudix_hydrolase"/>
</dbReference>
<dbReference type="KEGG" id="xla:108712701"/>
<dbReference type="Xenbase" id="XB-GENE-6489277">
    <property type="gene designation" value="nudt18.S"/>
</dbReference>
<dbReference type="AGR" id="Xenbase:XB-GENE-6489277"/>
<keyword evidence="1 2" id="KW-0378">Hydrolase</keyword>
<dbReference type="OMA" id="QPAGRMT"/>
<dbReference type="RefSeq" id="XP_018110538.1">
    <property type="nucleotide sequence ID" value="XM_018255049.2"/>
</dbReference>
<dbReference type="PaxDb" id="8355-A0A1L8GRQ2"/>
<dbReference type="CTD" id="108712701"/>
<dbReference type="GO" id="GO:0044716">
    <property type="term" value="F:8-oxo-GDP phosphatase activity"/>
    <property type="evidence" value="ECO:0000318"/>
    <property type="project" value="GO_Central"/>
</dbReference>
<dbReference type="InterPro" id="IPR000086">
    <property type="entry name" value="NUDIX_hydrolase_dom"/>
</dbReference>
<dbReference type="AlphaFoldDB" id="A0A1L8GRQ2"/>
<dbReference type="GO" id="GO:0044715">
    <property type="term" value="F:8-oxo-dGDP phosphatase activity"/>
    <property type="evidence" value="ECO:0000318"/>
    <property type="project" value="GO_Central"/>
</dbReference>
<dbReference type="PROSITE" id="PS00893">
    <property type="entry name" value="NUDIX_BOX"/>
    <property type="match status" value="1"/>
</dbReference>
<dbReference type="Proteomes" id="UP000186698">
    <property type="component" value="Chromosome 3S"/>
</dbReference>
<dbReference type="Bgee" id="108712701">
    <property type="expression patterns" value="Expressed in internal ear and 19 other cell types or tissues"/>
</dbReference>
<gene>
    <name evidence="5 6 7" type="primary">nudt18.S</name>
</gene>
<dbReference type="Gene3D" id="3.90.79.10">
    <property type="entry name" value="Nucleoside Triphosphate Pyrophosphohydrolase"/>
    <property type="match status" value="1"/>
</dbReference>
<evidence type="ECO:0000313" key="6">
    <source>
        <dbReference type="RefSeq" id="XP_018110538.1"/>
    </source>
</evidence>
<name>A0A1L8GRQ2_XENLA</name>
<feature type="domain" description="Nudix hydrolase" evidence="3">
    <location>
        <begin position="34"/>
        <end position="166"/>
    </location>
</feature>
<protein>
    <submittedName>
        <fullName evidence="5 6">8-oxo-dGDP phosphatase NUDT18</fullName>
    </submittedName>
</protein>
<proteinExistence type="inferred from homology"/>
<evidence type="ECO:0000313" key="7">
    <source>
        <dbReference type="Xenbase" id="XB-GENE-6489277"/>
    </source>
</evidence>
<dbReference type="PROSITE" id="PS51462">
    <property type="entry name" value="NUDIX"/>
    <property type="match status" value="1"/>
</dbReference>
<evidence type="ECO:0000313" key="5">
    <source>
        <dbReference type="RefSeq" id="XP_018110537.1"/>
    </source>
</evidence>
<evidence type="ECO:0000256" key="2">
    <source>
        <dbReference type="RuleBase" id="RU003476"/>
    </source>
</evidence>
<dbReference type="OrthoDB" id="10005910at2759"/>
<organism evidence="5">
    <name type="scientific">Xenopus laevis</name>
    <name type="common">African clawed frog</name>
    <dbReference type="NCBI Taxonomy" id="8355"/>
    <lineage>
        <taxon>Eukaryota</taxon>
        <taxon>Metazoa</taxon>
        <taxon>Chordata</taxon>
        <taxon>Craniata</taxon>
        <taxon>Vertebrata</taxon>
        <taxon>Euteleostomi</taxon>
        <taxon>Amphibia</taxon>
        <taxon>Batrachia</taxon>
        <taxon>Anura</taxon>
        <taxon>Pipoidea</taxon>
        <taxon>Pipidae</taxon>
        <taxon>Xenopodinae</taxon>
        <taxon>Xenopus</taxon>
        <taxon>Xenopus</taxon>
    </lineage>
</organism>
<dbReference type="SUPFAM" id="SSF55811">
    <property type="entry name" value="Nudix"/>
    <property type="match status" value="1"/>
</dbReference>
<dbReference type="GeneID" id="108712701"/>
<dbReference type="InterPro" id="IPR020084">
    <property type="entry name" value="NUDIX_hydrolase_CS"/>
</dbReference>
<evidence type="ECO:0000256" key="1">
    <source>
        <dbReference type="ARBA" id="ARBA00022801"/>
    </source>
</evidence>
<dbReference type="PRINTS" id="PR00502">
    <property type="entry name" value="NUDIXFAMILY"/>
</dbReference>
<comment type="similarity">
    <text evidence="2">Belongs to the Nudix hydrolase family.</text>
</comment>
<reference evidence="5 6" key="1">
    <citation type="submission" date="2022-04" db="UniProtKB">
        <authorList>
            <consortium name="RefSeq"/>
        </authorList>
    </citation>
    <scope>IDENTIFICATION</scope>
    <source>
        <strain evidence="4 5">J_2021</strain>
        <tissue evidence="5 6">Erythrocytes</tissue>
    </source>
</reference>
<dbReference type="InterPro" id="IPR015797">
    <property type="entry name" value="NUDIX_hydrolase-like_dom_sf"/>
</dbReference>
<evidence type="ECO:0000313" key="4">
    <source>
        <dbReference type="Proteomes" id="UP000186698"/>
    </source>
</evidence>
<dbReference type="RefSeq" id="XP_018110537.1">
    <property type="nucleotide sequence ID" value="XM_018255048.2"/>
</dbReference>